<dbReference type="EMBL" id="SBKP01000004">
    <property type="protein sequence ID" value="RXR29538.1"/>
    <property type="molecule type" value="Genomic_DNA"/>
</dbReference>
<dbReference type="Pfam" id="PF02518">
    <property type="entry name" value="HATPase_c"/>
    <property type="match status" value="1"/>
</dbReference>
<organism evidence="12 13">
    <name type="scientific">Sphingobium fluviale</name>
    <dbReference type="NCBI Taxonomy" id="2506423"/>
    <lineage>
        <taxon>Bacteria</taxon>
        <taxon>Pseudomonadati</taxon>
        <taxon>Pseudomonadota</taxon>
        <taxon>Alphaproteobacteria</taxon>
        <taxon>Sphingomonadales</taxon>
        <taxon>Sphingomonadaceae</taxon>
        <taxon>Sphingobium</taxon>
    </lineage>
</organism>
<dbReference type="InterPro" id="IPR036097">
    <property type="entry name" value="HisK_dim/P_sf"/>
</dbReference>
<dbReference type="Gene3D" id="1.10.287.130">
    <property type="match status" value="1"/>
</dbReference>
<evidence type="ECO:0000256" key="4">
    <source>
        <dbReference type="ARBA" id="ARBA00022553"/>
    </source>
</evidence>
<keyword evidence="13" id="KW-1185">Reference proteome</keyword>
<dbReference type="GO" id="GO:0000155">
    <property type="term" value="F:phosphorelay sensor kinase activity"/>
    <property type="evidence" value="ECO:0007669"/>
    <property type="project" value="InterPro"/>
</dbReference>
<dbReference type="PROSITE" id="PS50109">
    <property type="entry name" value="HIS_KIN"/>
    <property type="match status" value="1"/>
</dbReference>
<evidence type="ECO:0000313" key="13">
    <source>
        <dbReference type="Proteomes" id="UP000290958"/>
    </source>
</evidence>
<dbReference type="Gene3D" id="3.30.565.10">
    <property type="entry name" value="Histidine kinase-like ATPase, C-terminal domain"/>
    <property type="match status" value="1"/>
</dbReference>
<dbReference type="PROSITE" id="PS50885">
    <property type="entry name" value="HAMP"/>
    <property type="match status" value="1"/>
</dbReference>
<keyword evidence="6" id="KW-0812">Transmembrane</keyword>
<keyword evidence="9" id="KW-0902">Two-component regulatory system</keyword>
<dbReference type="InterPro" id="IPR036890">
    <property type="entry name" value="HATPase_C_sf"/>
</dbReference>
<proteinExistence type="predicted"/>
<protein>
    <recommendedName>
        <fullName evidence="3">histidine kinase</fullName>
        <ecNumber evidence="3">2.7.13.3</ecNumber>
    </recommendedName>
</protein>
<keyword evidence="7 12" id="KW-0418">Kinase</keyword>
<dbReference type="InterPro" id="IPR005467">
    <property type="entry name" value="His_kinase_dom"/>
</dbReference>
<dbReference type="SUPFAM" id="SSF47384">
    <property type="entry name" value="Homodimeric domain of signal transducing histidine kinase"/>
    <property type="match status" value="1"/>
</dbReference>
<comment type="caution">
    <text evidence="12">The sequence shown here is derived from an EMBL/GenBank/DDBJ whole genome shotgun (WGS) entry which is preliminary data.</text>
</comment>
<dbReference type="SMART" id="SM00387">
    <property type="entry name" value="HATPase_c"/>
    <property type="match status" value="1"/>
</dbReference>
<feature type="domain" description="Histidine kinase" evidence="10">
    <location>
        <begin position="238"/>
        <end position="449"/>
    </location>
</feature>
<comment type="catalytic activity">
    <reaction evidence="1">
        <text>ATP + protein L-histidine = ADP + protein N-phospho-L-histidine.</text>
        <dbReference type="EC" id="2.7.13.3"/>
    </reaction>
</comment>
<feature type="domain" description="HAMP" evidence="11">
    <location>
        <begin position="177"/>
        <end position="230"/>
    </location>
</feature>
<dbReference type="CDD" id="cd00075">
    <property type="entry name" value="HATPase"/>
    <property type="match status" value="1"/>
</dbReference>
<reference evidence="13" key="1">
    <citation type="submission" date="2019-01" db="EMBL/GenBank/DDBJ databases">
        <title>Cytophagaceae bacterium strain CAR-16.</title>
        <authorList>
            <person name="Chen W.-M."/>
        </authorList>
    </citation>
    <scope>NUCLEOTIDE SEQUENCE [LARGE SCALE GENOMIC DNA]</scope>
    <source>
        <strain evidence="13">CHR27</strain>
    </source>
</reference>
<comment type="subcellular location">
    <subcellularLocation>
        <location evidence="2">Membrane</location>
    </subcellularLocation>
</comment>
<evidence type="ECO:0000256" key="6">
    <source>
        <dbReference type="ARBA" id="ARBA00022692"/>
    </source>
</evidence>
<evidence type="ECO:0000256" key="5">
    <source>
        <dbReference type="ARBA" id="ARBA00022679"/>
    </source>
</evidence>
<evidence type="ECO:0000259" key="11">
    <source>
        <dbReference type="PROSITE" id="PS50885"/>
    </source>
</evidence>
<dbReference type="PANTHER" id="PTHR45436:SF5">
    <property type="entry name" value="SENSOR HISTIDINE KINASE TRCS"/>
    <property type="match status" value="1"/>
</dbReference>
<dbReference type="InterPro" id="IPR003660">
    <property type="entry name" value="HAMP_dom"/>
</dbReference>
<evidence type="ECO:0000256" key="2">
    <source>
        <dbReference type="ARBA" id="ARBA00004370"/>
    </source>
</evidence>
<evidence type="ECO:0000313" key="12">
    <source>
        <dbReference type="EMBL" id="RXR29538.1"/>
    </source>
</evidence>
<dbReference type="SUPFAM" id="SSF55874">
    <property type="entry name" value="ATPase domain of HSP90 chaperone/DNA topoisomerase II/histidine kinase"/>
    <property type="match status" value="1"/>
</dbReference>
<evidence type="ECO:0000256" key="1">
    <source>
        <dbReference type="ARBA" id="ARBA00000085"/>
    </source>
</evidence>
<evidence type="ECO:0000256" key="9">
    <source>
        <dbReference type="ARBA" id="ARBA00023012"/>
    </source>
</evidence>
<gene>
    <name evidence="12" type="ORF">EQG66_06200</name>
</gene>
<evidence type="ECO:0000256" key="7">
    <source>
        <dbReference type="ARBA" id="ARBA00022777"/>
    </source>
</evidence>
<dbReference type="Proteomes" id="UP000290958">
    <property type="component" value="Unassembled WGS sequence"/>
</dbReference>
<dbReference type="AlphaFoldDB" id="A0A4Q1KIA7"/>
<accession>A0A4Q1KIA7</accession>
<evidence type="ECO:0000259" key="10">
    <source>
        <dbReference type="PROSITE" id="PS50109"/>
    </source>
</evidence>
<keyword evidence="8" id="KW-1133">Transmembrane helix</keyword>
<evidence type="ECO:0000256" key="8">
    <source>
        <dbReference type="ARBA" id="ARBA00022989"/>
    </source>
</evidence>
<sequence length="454" mass="48796">MMMRPFLLIATLGGSLSAFGVLLTARIASSSQAEAIQARVEAQAVAIAEHGDTIPDYVRALAQSQSVLDACTRSAPGSLIVMLREEGRPLQATGSILAWPGASDGIFRVAVNPPEHCALEHSVEAIGVVRTYSGGQFMVAQLAERDPSLRQAALLIAVCLVVLNVGLAYVLGRRAEQSQVARIGRLTRVLDAIETSGFTVRAEPDGRGAAFDLLVNHVNAMIARMGDLTGNLSRLTLHIAHDLRSPLEILQRHLRRLHQQMGDSDIGSEMSEAREKVTALMARCEQLLAIARIETTSTASFTSVPLREQLSMLIEDMFLDHSISCNVSLDLEAPMELNVPGQPEMIQRMFTNLLQNALKFAKPGTAILVRLTRDGVMACVRISNTGPIVSGDRLDQIFDPHVATSVTSGGGYGLGLPFVRAAARRHGGDAYAEPIADGMCMVVRLPIGRDPIVS</sequence>
<evidence type="ECO:0000256" key="3">
    <source>
        <dbReference type="ARBA" id="ARBA00012438"/>
    </source>
</evidence>
<name>A0A4Q1KIA7_9SPHN</name>
<dbReference type="InterPro" id="IPR050428">
    <property type="entry name" value="TCS_sensor_his_kinase"/>
</dbReference>
<dbReference type="EC" id="2.7.13.3" evidence="3"/>
<dbReference type="OrthoDB" id="9804645at2"/>
<dbReference type="GO" id="GO:0016020">
    <property type="term" value="C:membrane"/>
    <property type="evidence" value="ECO:0007669"/>
    <property type="project" value="UniProtKB-SubCell"/>
</dbReference>
<dbReference type="PANTHER" id="PTHR45436">
    <property type="entry name" value="SENSOR HISTIDINE KINASE YKOH"/>
    <property type="match status" value="1"/>
</dbReference>
<keyword evidence="8" id="KW-0472">Membrane</keyword>
<dbReference type="InterPro" id="IPR003594">
    <property type="entry name" value="HATPase_dom"/>
</dbReference>
<keyword evidence="5" id="KW-0808">Transferase</keyword>
<keyword evidence="4" id="KW-0597">Phosphoprotein</keyword>